<gene>
    <name evidence="2" type="ORF">CGI_10016836</name>
</gene>
<feature type="domain" description="Cathepsin C exclusion" evidence="1">
    <location>
        <begin position="17"/>
        <end position="72"/>
    </location>
</feature>
<name>K1R058_MAGGI</name>
<dbReference type="InterPro" id="IPR014882">
    <property type="entry name" value="CathepsinC_exc"/>
</dbReference>
<evidence type="ECO:0000313" key="2">
    <source>
        <dbReference type="EMBL" id="EKC42722.1"/>
    </source>
</evidence>
<dbReference type="Pfam" id="PF08773">
    <property type="entry name" value="CathepsinC_exc"/>
    <property type="match status" value="1"/>
</dbReference>
<sequence>MLFIVGALSLFSVVFADTPANCTYEDIQGRWLFQIGDRGHDNTVNCDSVGKVCIKNKRTLVHCSVVTIVTDYQKIVAEGSSSATIDSNHQIASLLHSLRGRKRASYLTAPLTTDRQYNCCFNEDKLVPHDNWAMAVPGATVLTCHCMIDTKFKRLRADIKETIDIVLF</sequence>
<dbReference type="Gene3D" id="2.40.128.80">
    <property type="entry name" value="Cathepsin C, exclusion domain"/>
    <property type="match status" value="1"/>
</dbReference>
<protein>
    <submittedName>
        <fullName evidence="2">Dipeptidyl-peptidase 1</fullName>
    </submittedName>
</protein>
<dbReference type="InterPro" id="IPR036496">
    <property type="entry name" value="CathepsinC_exc_dom_sf"/>
</dbReference>
<dbReference type="SUPFAM" id="SSF75001">
    <property type="entry name" value="Dipeptidyl peptidase I (cathepsin C), exclusion domain"/>
    <property type="match status" value="1"/>
</dbReference>
<dbReference type="HOGENOM" id="CLU_1588113_0_0_1"/>
<proteinExistence type="predicted"/>
<organism evidence="2">
    <name type="scientific">Magallana gigas</name>
    <name type="common">Pacific oyster</name>
    <name type="synonym">Crassostrea gigas</name>
    <dbReference type="NCBI Taxonomy" id="29159"/>
    <lineage>
        <taxon>Eukaryota</taxon>
        <taxon>Metazoa</taxon>
        <taxon>Spiralia</taxon>
        <taxon>Lophotrochozoa</taxon>
        <taxon>Mollusca</taxon>
        <taxon>Bivalvia</taxon>
        <taxon>Autobranchia</taxon>
        <taxon>Pteriomorphia</taxon>
        <taxon>Ostreida</taxon>
        <taxon>Ostreoidea</taxon>
        <taxon>Ostreidae</taxon>
        <taxon>Magallana</taxon>
    </lineage>
</organism>
<dbReference type="AlphaFoldDB" id="K1R058"/>
<reference evidence="2" key="1">
    <citation type="journal article" date="2012" name="Nature">
        <title>The oyster genome reveals stress adaptation and complexity of shell formation.</title>
        <authorList>
            <person name="Zhang G."/>
            <person name="Fang X."/>
            <person name="Guo X."/>
            <person name="Li L."/>
            <person name="Luo R."/>
            <person name="Xu F."/>
            <person name="Yang P."/>
            <person name="Zhang L."/>
            <person name="Wang X."/>
            <person name="Qi H."/>
            <person name="Xiong Z."/>
            <person name="Que H."/>
            <person name="Xie Y."/>
            <person name="Holland P.W."/>
            <person name="Paps J."/>
            <person name="Zhu Y."/>
            <person name="Wu F."/>
            <person name="Chen Y."/>
            <person name="Wang J."/>
            <person name="Peng C."/>
            <person name="Meng J."/>
            <person name="Yang L."/>
            <person name="Liu J."/>
            <person name="Wen B."/>
            <person name="Zhang N."/>
            <person name="Huang Z."/>
            <person name="Zhu Q."/>
            <person name="Feng Y."/>
            <person name="Mount A."/>
            <person name="Hedgecock D."/>
            <person name="Xu Z."/>
            <person name="Liu Y."/>
            <person name="Domazet-Loso T."/>
            <person name="Du Y."/>
            <person name="Sun X."/>
            <person name="Zhang S."/>
            <person name="Liu B."/>
            <person name="Cheng P."/>
            <person name="Jiang X."/>
            <person name="Li J."/>
            <person name="Fan D."/>
            <person name="Wang W."/>
            <person name="Fu W."/>
            <person name="Wang T."/>
            <person name="Wang B."/>
            <person name="Zhang J."/>
            <person name="Peng Z."/>
            <person name="Li Y."/>
            <person name="Li N."/>
            <person name="Wang J."/>
            <person name="Chen M."/>
            <person name="He Y."/>
            <person name="Tan F."/>
            <person name="Song X."/>
            <person name="Zheng Q."/>
            <person name="Huang R."/>
            <person name="Yang H."/>
            <person name="Du X."/>
            <person name="Chen L."/>
            <person name="Yang M."/>
            <person name="Gaffney P.M."/>
            <person name="Wang S."/>
            <person name="Luo L."/>
            <person name="She Z."/>
            <person name="Ming Y."/>
            <person name="Huang W."/>
            <person name="Zhang S."/>
            <person name="Huang B."/>
            <person name="Zhang Y."/>
            <person name="Qu T."/>
            <person name="Ni P."/>
            <person name="Miao G."/>
            <person name="Wang J."/>
            <person name="Wang Q."/>
            <person name="Steinberg C.E."/>
            <person name="Wang H."/>
            <person name="Li N."/>
            <person name="Qian L."/>
            <person name="Zhang G."/>
            <person name="Li Y."/>
            <person name="Yang H."/>
            <person name="Liu X."/>
            <person name="Wang J."/>
            <person name="Yin Y."/>
            <person name="Wang J."/>
        </authorList>
    </citation>
    <scope>NUCLEOTIDE SEQUENCE [LARGE SCALE GENOMIC DNA]</scope>
    <source>
        <strain evidence="2">05x7-T-G4-1.051#20</strain>
    </source>
</reference>
<dbReference type="InParanoid" id="K1R058"/>
<evidence type="ECO:0000259" key="1">
    <source>
        <dbReference type="Pfam" id="PF08773"/>
    </source>
</evidence>
<dbReference type="EMBL" id="JH817145">
    <property type="protein sequence ID" value="EKC42722.1"/>
    <property type="molecule type" value="Genomic_DNA"/>
</dbReference>
<accession>K1R058</accession>